<feature type="compositionally biased region" description="Basic and acidic residues" evidence="1">
    <location>
        <begin position="126"/>
        <end position="144"/>
    </location>
</feature>
<dbReference type="EMBL" id="JAIXMP010000019">
    <property type="protein sequence ID" value="KAI9258087.1"/>
    <property type="molecule type" value="Genomic_DNA"/>
</dbReference>
<proteinExistence type="predicted"/>
<feature type="compositionally biased region" description="Low complexity" evidence="1">
    <location>
        <begin position="19"/>
        <end position="30"/>
    </location>
</feature>
<dbReference type="Proteomes" id="UP001209540">
    <property type="component" value="Unassembled WGS sequence"/>
</dbReference>
<name>A0AAD5PDZ7_9FUNG</name>
<comment type="caution">
    <text evidence="2">The sequence shown here is derived from an EMBL/GenBank/DDBJ whole genome shotgun (WGS) entry which is preliminary data.</text>
</comment>
<feature type="compositionally biased region" description="Polar residues" evidence="1">
    <location>
        <begin position="65"/>
        <end position="83"/>
    </location>
</feature>
<keyword evidence="3" id="KW-1185">Reference proteome</keyword>
<evidence type="ECO:0000256" key="1">
    <source>
        <dbReference type="SAM" id="MobiDB-lite"/>
    </source>
</evidence>
<accession>A0AAD5PDZ7</accession>
<gene>
    <name evidence="2" type="ORF">BDA99DRAFT_539102</name>
</gene>
<dbReference type="AlphaFoldDB" id="A0AAD5PDZ7"/>
<feature type="compositionally biased region" description="Acidic residues" evidence="1">
    <location>
        <begin position="105"/>
        <end position="116"/>
    </location>
</feature>
<feature type="compositionally biased region" description="Polar residues" evidence="1">
    <location>
        <begin position="90"/>
        <end position="104"/>
    </location>
</feature>
<sequence length="243" mass="28274">MAPTSEPISTIPDDDGDIQPMQMDEQQQRQTIIAQPVPRTKPILVPSPSWPRHQSQKRGGDNEHSPSSFELLQRHVNQIAQQSNEREGNGISSLANRLSYSTYSSDEEDQEEDEEDEKKVRCRSTPKPEDPRLKSILVHHEQQRRGSSTVSPDHISRGTPFFDATDATMVVQPPPRPQTVHFSNKPPQVFRYPPSQHHHYVEQTNHQLLLPWPEEENEEYLKKQKEKERLIQEKMKRVNEKWK</sequence>
<protein>
    <submittedName>
        <fullName evidence="2">Uncharacterized protein</fullName>
    </submittedName>
</protein>
<reference evidence="2" key="1">
    <citation type="journal article" date="2022" name="IScience">
        <title>Evolution of zygomycete secretomes and the origins of terrestrial fungal ecologies.</title>
        <authorList>
            <person name="Chang Y."/>
            <person name="Wang Y."/>
            <person name="Mondo S."/>
            <person name="Ahrendt S."/>
            <person name="Andreopoulos W."/>
            <person name="Barry K."/>
            <person name="Beard J."/>
            <person name="Benny G.L."/>
            <person name="Blankenship S."/>
            <person name="Bonito G."/>
            <person name="Cuomo C."/>
            <person name="Desiro A."/>
            <person name="Gervers K.A."/>
            <person name="Hundley H."/>
            <person name="Kuo A."/>
            <person name="LaButti K."/>
            <person name="Lang B.F."/>
            <person name="Lipzen A."/>
            <person name="O'Donnell K."/>
            <person name="Pangilinan J."/>
            <person name="Reynolds N."/>
            <person name="Sandor L."/>
            <person name="Smith M.E."/>
            <person name="Tsang A."/>
            <person name="Grigoriev I.V."/>
            <person name="Stajich J.E."/>
            <person name="Spatafora J.W."/>
        </authorList>
    </citation>
    <scope>NUCLEOTIDE SEQUENCE</scope>
    <source>
        <strain evidence="2">RSA 2281</strain>
    </source>
</reference>
<organism evidence="2 3">
    <name type="scientific">Phascolomyces articulosus</name>
    <dbReference type="NCBI Taxonomy" id="60185"/>
    <lineage>
        <taxon>Eukaryota</taxon>
        <taxon>Fungi</taxon>
        <taxon>Fungi incertae sedis</taxon>
        <taxon>Mucoromycota</taxon>
        <taxon>Mucoromycotina</taxon>
        <taxon>Mucoromycetes</taxon>
        <taxon>Mucorales</taxon>
        <taxon>Lichtheimiaceae</taxon>
        <taxon>Phascolomyces</taxon>
    </lineage>
</organism>
<evidence type="ECO:0000313" key="3">
    <source>
        <dbReference type="Proteomes" id="UP001209540"/>
    </source>
</evidence>
<reference evidence="2" key="2">
    <citation type="submission" date="2023-02" db="EMBL/GenBank/DDBJ databases">
        <authorList>
            <consortium name="DOE Joint Genome Institute"/>
            <person name="Mondo S.J."/>
            <person name="Chang Y."/>
            <person name="Wang Y."/>
            <person name="Ahrendt S."/>
            <person name="Andreopoulos W."/>
            <person name="Barry K."/>
            <person name="Beard J."/>
            <person name="Benny G.L."/>
            <person name="Blankenship S."/>
            <person name="Bonito G."/>
            <person name="Cuomo C."/>
            <person name="Desiro A."/>
            <person name="Gervers K.A."/>
            <person name="Hundley H."/>
            <person name="Kuo A."/>
            <person name="LaButti K."/>
            <person name="Lang B.F."/>
            <person name="Lipzen A."/>
            <person name="O'Donnell K."/>
            <person name="Pangilinan J."/>
            <person name="Reynolds N."/>
            <person name="Sandor L."/>
            <person name="Smith M.W."/>
            <person name="Tsang A."/>
            <person name="Grigoriev I.V."/>
            <person name="Stajich J.E."/>
            <person name="Spatafora J.W."/>
        </authorList>
    </citation>
    <scope>NUCLEOTIDE SEQUENCE</scope>
    <source>
        <strain evidence="2">RSA 2281</strain>
    </source>
</reference>
<feature type="region of interest" description="Disordered" evidence="1">
    <location>
        <begin position="1"/>
        <end position="163"/>
    </location>
</feature>
<evidence type="ECO:0000313" key="2">
    <source>
        <dbReference type="EMBL" id="KAI9258087.1"/>
    </source>
</evidence>